<dbReference type="RefSeq" id="WP_184272158.1">
    <property type="nucleotide sequence ID" value="NZ_JACHKY010000005.1"/>
</dbReference>
<evidence type="ECO:0000259" key="1">
    <source>
        <dbReference type="Pfam" id="PF00501"/>
    </source>
</evidence>
<feature type="domain" description="AMP-dependent synthetase/ligase" evidence="1">
    <location>
        <begin position="16"/>
        <end position="353"/>
    </location>
</feature>
<dbReference type="InterPro" id="IPR025110">
    <property type="entry name" value="AMP-bd_C"/>
</dbReference>
<dbReference type="Gene3D" id="3.40.50.12780">
    <property type="entry name" value="N-terminal domain of ligase-like"/>
    <property type="match status" value="1"/>
</dbReference>
<dbReference type="EMBL" id="JACHKY010000005">
    <property type="protein sequence ID" value="MBB4799253.1"/>
    <property type="molecule type" value="Genomic_DNA"/>
</dbReference>
<dbReference type="Pfam" id="PF13193">
    <property type="entry name" value="AMP-binding_C"/>
    <property type="match status" value="1"/>
</dbReference>
<name>A0A7W7IRK7_9CAUL</name>
<dbReference type="InterPro" id="IPR042099">
    <property type="entry name" value="ANL_N_sf"/>
</dbReference>
<dbReference type="InterPro" id="IPR045851">
    <property type="entry name" value="AMP-bd_C_sf"/>
</dbReference>
<organism evidence="3 4">
    <name type="scientific">Brevundimonas bullata</name>
    <dbReference type="NCBI Taxonomy" id="13160"/>
    <lineage>
        <taxon>Bacteria</taxon>
        <taxon>Pseudomonadati</taxon>
        <taxon>Pseudomonadota</taxon>
        <taxon>Alphaproteobacteria</taxon>
        <taxon>Caulobacterales</taxon>
        <taxon>Caulobacteraceae</taxon>
        <taxon>Brevundimonas</taxon>
    </lineage>
</organism>
<dbReference type="AlphaFoldDB" id="A0A7W7IRK7"/>
<evidence type="ECO:0000313" key="3">
    <source>
        <dbReference type="EMBL" id="MBB4799253.1"/>
    </source>
</evidence>
<dbReference type="Proteomes" id="UP000539957">
    <property type="component" value="Unassembled WGS sequence"/>
</dbReference>
<comment type="caution">
    <text evidence="3">The sequence shown here is derived from an EMBL/GenBank/DDBJ whole genome shotgun (WGS) entry which is preliminary data.</text>
</comment>
<dbReference type="Gene3D" id="3.30.300.30">
    <property type="match status" value="1"/>
</dbReference>
<dbReference type="GO" id="GO:0016877">
    <property type="term" value="F:ligase activity, forming carbon-sulfur bonds"/>
    <property type="evidence" value="ECO:0007669"/>
    <property type="project" value="UniProtKB-ARBA"/>
</dbReference>
<dbReference type="SUPFAM" id="SSF56801">
    <property type="entry name" value="Acetyl-CoA synthetase-like"/>
    <property type="match status" value="1"/>
</dbReference>
<accession>A0A7W7IRK7</accession>
<dbReference type="InterPro" id="IPR020845">
    <property type="entry name" value="AMP-binding_CS"/>
</dbReference>
<keyword evidence="3" id="KW-0436">Ligase</keyword>
<dbReference type="InterPro" id="IPR050237">
    <property type="entry name" value="ATP-dep_AMP-bd_enzyme"/>
</dbReference>
<protein>
    <submittedName>
        <fullName evidence="3">Acyl-CoA synthetase (AMP-forming)/AMP-acid ligase II</fullName>
    </submittedName>
</protein>
<sequence length="492" mass="52622">MIRHPIRAIYDNLPAKRDRPALFDGDLVLSHGELINRVEAAAADLIARDVRPGDRVGLCAANSADHVVAYLAILRAGAVWTPLNPRNGPRLNSLFQQRAGLSLTLHDVEHAQAMGETARPLALDDWRPAPADAATLPPISDDPERPFALKFTGGSTGVPKGVLQSVRSGAAALRSLHAFYDFGPDDVNLAVAPLTHGASHYILPVLAAGGAHVLLDRPERGAILRELKSRITTVFMPPTLIYLLMEEGRFGPDDFARLRHLTYSAAPMPPARIAEAVTRFGPVLSTLYGQTEAPMTIAGLSPAEMARPELRTSVGRLFPDTPVALLGADGAVRTGEAEGEILVRGDLAATVYLDDPEQTDAARHEGWLKTGDIGRLDADGYLFLLGRSKELIISGGYNIYPGEVEAALNAHPAVREACAFGVTDPVWGERLEAVAALDDPSVTPEALTAFVREAVGPVRTPKTLHIVAALPRNPVGKVVRGEVKSLIYPAPQ</sequence>
<gene>
    <name evidence="3" type="ORF">HNP32_003009</name>
</gene>
<proteinExistence type="predicted"/>
<reference evidence="3 4" key="1">
    <citation type="submission" date="2020-08" db="EMBL/GenBank/DDBJ databases">
        <title>Functional genomics of gut bacteria from endangered species of beetles.</title>
        <authorList>
            <person name="Carlos-Shanley C."/>
        </authorList>
    </citation>
    <scope>NUCLEOTIDE SEQUENCE [LARGE SCALE GENOMIC DNA]</scope>
    <source>
        <strain evidence="3 4">S00123</strain>
    </source>
</reference>
<evidence type="ECO:0000313" key="4">
    <source>
        <dbReference type="Proteomes" id="UP000539957"/>
    </source>
</evidence>
<keyword evidence="4" id="KW-1185">Reference proteome</keyword>
<evidence type="ECO:0000259" key="2">
    <source>
        <dbReference type="Pfam" id="PF13193"/>
    </source>
</evidence>
<dbReference type="PANTHER" id="PTHR43767:SF7">
    <property type="entry name" value="MEDIUM_LONG-CHAIN-FATTY-ACID--COA LIGASE FADD8"/>
    <property type="match status" value="1"/>
</dbReference>
<dbReference type="PROSITE" id="PS00455">
    <property type="entry name" value="AMP_BINDING"/>
    <property type="match status" value="1"/>
</dbReference>
<dbReference type="Pfam" id="PF00501">
    <property type="entry name" value="AMP-binding"/>
    <property type="match status" value="1"/>
</dbReference>
<dbReference type="InterPro" id="IPR000873">
    <property type="entry name" value="AMP-dep_synth/lig_dom"/>
</dbReference>
<dbReference type="PANTHER" id="PTHR43767">
    <property type="entry name" value="LONG-CHAIN-FATTY-ACID--COA LIGASE"/>
    <property type="match status" value="1"/>
</dbReference>
<feature type="domain" description="AMP-binding enzyme C-terminal" evidence="2">
    <location>
        <begin position="403"/>
        <end position="477"/>
    </location>
</feature>